<comment type="similarity">
    <text evidence="2 7">Belongs to the PhoU family.</text>
</comment>
<dbReference type="PANTHER" id="PTHR42930">
    <property type="entry name" value="PHOSPHATE-SPECIFIC TRANSPORT SYSTEM ACCESSORY PROTEIN PHOU"/>
    <property type="match status" value="1"/>
</dbReference>
<feature type="domain" description="PhoU" evidence="8">
    <location>
        <begin position="18"/>
        <end position="105"/>
    </location>
</feature>
<dbReference type="SUPFAM" id="SSF109755">
    <property type="entry name" value="PhoU-like"/>
    <property type="match status" value="1"/>
</dbReference>
<dbReference type="InterPro" id="IPR038078">
    <property type="entry name" value="PhoU-like_sf"/>
</dbReference>
<sequence>MTARITLEQELQELKQSVKEMARIAIENLKEGLIAFKQNDFDKAKQVMKNDELVDNLEENIAKQAIKIIWKEQPVAKDLRFVTGILKLITDIERIGDHASDIAEMTLHLTQTRNNRVMPITTQMAEIIESMVLKSIDALITLDEHLARTVIDEDDQVDELFSRLIYKITEELKKDEIDPNEAIYVMMVAKYFERVGDHAVNIAEWIIFITNGTHKNNQIF</sequence>
<comment type="subcellular location">
    <subcellularLocation>
        <location evidence="1 7">Cytoplasm</location>
    </subcellularLocation>
</comment>
<dbReference type="KEGG" id="abra:BN85311710"/>
<evidence type="ECO:0000256" key="2">
    <source>
        <dbReference type="ARBA" id="ARBA00008107"/>
    </source>
</evidence>
<keyword evidence="4 7" id="KW-0813">Transport</keyword>
<dbReference type="Gene3D" id="1.20.58.220">
    <property type="entry name" value="Phosphate transport system protein phou homolog 2, domain 2"/>
    <property type="match status" value="1"/>
</dbReference>
<dbReference type="PANTHER" id="PTHR42930:SF3">
    <property type="entry name" value="PHOSPHATE-SPECIFIC TRANSPORT SYSTEM ACCESSORY PROTEIN PHOU"/>
    <property type="match status" value="1"/>
</dbReference>
<keyword evidence="10" id="KW-1185">Reference proteome</keyword>
<dbReference type="Proteomes" id="UP000032737">
    <property type="component" value="Chromosome"/>
</dbReference>
<evidence type="ECO:0000256" key="7">
    <source>
        <dbReference type="PIRNR" id="PIRNR003107"/>
    </source>
</evidence>
<dbReference type="AlphaFoldDB" id="U4KP39"/>
<comment type="function">
    <text evidence="7">Plays a role in the regulation of phosphate uptake.</text>
</comment>
<dbReference type="InterPro" id="IPR028366">
    <property type="entry name" value="PhoU"/>
</dbReference>
<organism evidence="9 10">
    <name type="scientific">Acholeplasma brassicae</name>
    <dbReference type="NCBI Taxonomy" id="61635"/>
    <lineage>
        <taxon>Bacteria</taxon>
        <taxon>Bacillati</taxon>
        <taxon>Mycoplasmatota</taxon>
        <taxon>Mollicutes</taxon>
        <taxon>Acholeplasmatales</taxon>
        <taxon>Acholeplasmataceae</taxon>
        <taxon>Acholeplasma</taxon>
    </lineage>
</organism>
<dbReference type="Pfam" id="PF01895">
    <property type="entry name" value="PhoU"/>
    <property type="match status" value="2"/>
</dbReference>
<dbReference type="GO" id="GO:0006817">
    <property type="term" value="P:phosphate ion transport"/>
    <property type="evidence" value="ECO:0007669"/>
    <property type="project" value="UniProtKB-KW"/>
</dbReference>
<dbReference type="InterPro" id="IPR026022">
    <property type="entry name" value="PhoU_dom"/>
</dbReference>
<protein>
    <recommendedName>
        <fullName evidence="7">Phosphate-specific transport system accessory protein PhoU</fullName>
    </recommendedName>
</protein>
<dbReference type="GO" id="GO:0045936">
    <property type="term" value="P:negative regulation of phosphate metabolic process"/>
    <property type="evidence" value="ECO:0007669"/>
    <property type="project" value="InterPro"/>
</dbReference>
<accession>U4KP39</accession>
<feature type="domain" description="PhoU" evidence="8">
    <location>
        <begin position="122"/>
        <end position="206"/>
    </location>
</feature>
<dbReference type="EMBL" id="FO681348">
    <property type="protein sequence ID" value="CCV66192.1"/>
    <property type="molecule type" value="Genomic_DNA"/>
</dbReference>
<name>U4KP39_9MOLU</name>
<evidence type="ECO:0000313" key="10">
    <source>
        <dbReference type="Proteomes" id="UP000032737"/>
    </source>
</evidence>
<dbReference type="HOGENOM" id="CLU_078518_3_0_14"/>
<evidence type="ECO:0000256" key="3">
    <source>
        <dbReference type="ARBA" id="ARBA00011738"/>
    </source>
</evidence>
<reference evidence="9 10" key="1">
    <citation type="journal article" date="2013" name="J. Mol. Microbiol. Biotechnol.">
        <title>Analysis of the Complete Genomes of Acholeplasma brassicae , A. palmae and A. laidlawii and Their Comparison to the Obligate Parasites from ' Candidatus Phytoplasma'.</title>
        <authorList>
            <person name="Kube M."/>
            <person name="Siewert C."/>
            <person name="Migdoll A.M."/>
            <person name="Duduk B."/>
            <person name="Holz S."/>
            <person name="Rabus R."/>
            <person name="Seemuller E."/>
            <person name="Mitrovic J."/>
            <person name="Muller I."/>
            <person name="Buttner C."/>
            <person name="Reinhardt R."/>
        </authorList>
    </citation>
    <scope>NUCLEOTIDE SEQUENCE [LARGE SCALE GENOMIC DNA]</scope>
    <source>
        <strain evidence="10">0502</strain>
    </source>
</reference>
<gene>
    <name evidence="9" type="primary">phoU</name>
    <name evidence="9" type="ORF">BN85311710</name>
</gene>
<evidence type="ECO:0000256" key="5">
    <source>
        <dbReference type="ARBA" id="ARBA00022490"/>
    </source>
</evidence>
<evidence type="ECO:0000256" key="6">
    <source>
        <dbReference type="ARBA" id="ARBA00022592"/>
    </source>
</evidence>
<dbReference type="GO" id="GO:0005737">
    <property type="term" value="C:cytoplasm"/>
    <property type="evidence" value="ECO:0007669"/>
    <property type="project" value="UniProtKB-SubCell"/>
</dbReference>
<dbReference type="NCBIfam" id="TIGR02135">
    <property type="entry name" value="phoU_full"/>
    <property type="match status" value="1"/>
</dbReference>
<evidence type="ECO:0000256" key="4">
    <source>
        <dbReference type="ARBA" id="ARBA00022448"/>
    </source>
</evidence>
<dbReference type="GO" id="GO:0030643">
    <property type="term" value="P:intracellular phosphate ion homeostasis"/>
    <property type="evidence" value="ECO:0007669"/>
    <property type="project" value="InterPro"/>
</dbReference>
<dbReference type="STRING" id="61635.BN85311710"/>
<keyword evidence="5 7" id="KW-0963">Cytoplasm</keyword>
<dbReference type="PIRSF" id="PIRSF003107">
    <property type="entry name" value="PhoU"/>
    <property type="match status" value="1"/>
</dbReference>
<proteinExistence type="inferred from homology"/>
<dbReference type="RefSeq" id="WP_030005052.1">
    <property type="nucleotide sequence ID" value="NC_022549.1"/>
</dbReference>
<keyword evidence="6 7" id="KW-0592">Phosphate transport</keyword>
<evidence type="ECO:0000313" key="9">
    <source>
        <dbReference type="EMBL" id="CCV66192.1"/>
    </source>
</evidence>
<dbReference type="FunFam" id="1.20.58.220:FF:000004">
    <property type="entry name" value="Phosphate-specific transport system accessory protein PhoU"/>
    <property type="match status" value="1"/>
</dbReference>
<evidence type="ECO:0000256" key="1">
    <source>
        <dbReference type="ARBA" id="ARBA00004496"/>
    </source>
</evidence>
<evidence type="ECO:0000259" key="8">
    <source>
        <dbReference type="Pfam" id="PF01895"/>
    </source>
</evidence>
<dbReference type="OrthoDB" id="9814256at2"/>
<comment type="subunit">
    <text evidence="3 7">Homodimer.</text>
</comment>